<feature type="region of interest" description="Disordered" evidence="1">
    <location>
        <begin position="562"/>
        <end position="604"/>
    </location>
</feature>
<feature type="compositionally biased region" description="Low complexity" evidence="1">
    <location>
        <begin position="579"/>
        <end position="591"/>
    </location>
</feature>
<dbReference type="HOGENOM" id="CLU_322931_0_0_1"/>
<feature type="compositionally biased region" description="Polar residues" evidence="1">
    <location>
        <begin position="342"/>
        <end position="355"/>
    </location>
</feature>
<gene>
    <name evidence="2" type="ORF">GQ26_0250840</name>
</gene>
<proteinExistence type="predicted"/>
<reference key="1">
    <citation type="journal article" date="2014" name="PLoS Genet.">
        <title>Signature Gene Expression Reveals Novel Clues to the Molecular Mechanisms of Dimorphic Transition in Penicillium marneffei.</title>
        <authorList>
            <person name="Yang E."/>
            <person name="Wang G."/>
            <person name="Cai J."/>
            <person name="Woo P.C."/>
            <person name="Lau S.K."/>
            <person name="Yuen K.-Y."/>
            <person name="Chow W.-N."/>
            <person name="Lin X."/>
        </authorList>
    </citation>
    <scope>NUCLEOTIDE SEQUENCE [LARGE SCALE GENOMIC DNA]</scope>
    <source>
        <strain>PM1</strain>
    </source>
</reference>
<feature type="region of interest" description="Disordered" evidence="1">
    <location>
        <begin position="457"/>
        <end position="480"/>
    </location>
</feature>
<feature type="region of interest" description="Disordered" evidence="1">
    <location>
        <begin position="149"/>
        <end position="168"/>
    </location>
</feature>
<dbReference type="EMBL" id="JPOX01000025">
    <property type="protein sequence ID" value="KFX44984.1"/>
    <property type="molecule type" value="Genomic_DNA"/>
</dbReference>
<feature type="compositionally biased region" description="Low complexity" evidence="1">
    <location>
        <begin position="75"/>
        <end position="90"/>
    </location>
</feature>
<feature type="compositionally biased region" description="Acidic residues" evidence="1">
    <location>
        <begin position="149"/>
        <end position="160"/>
    </location>
</feature>
<evidence type="ECO:0000313" key="2">
    <source>
        <dbReference type="EMBL" id="KFX44984.1"/>
    </source>
</evidence>
<organism evidence="2">
    <name type="scientific">Talaromyces marneffei PM1</name>
    <dbReference type="NCBI Taxonomy" id="1077442"/>
    <lineage>
        <taxon>Eukaryota</taxon>
        <taxon>Fungi</taxon>
        <taxon>Dikarya</taxon>
        <taxon>Ascomycota</taxon>
        <taxon>Pezizomycotina</taxon>
        <taxon>Eurotiomycetes</taxon>
        <taxon>Eurotiomycetidae</taxon>
        <taxon>Eurotiales</taxon>
        <taxon>Trichocomaceae</taxon>
        <taxon>Talaromyces</taxon>
        <taxon>Talaromyces sect. Talaromyces</taxon>
    </lineage>
</organism>
<feature type="compositionally biased region" description="Polar residues" evidence="1">
    <location>
        <begin position="367"/>
        <end position="382"/>
    </location>
</feature>
<evidence type="ECO:0000256" key="1">
    <source>
        <dbReference type="SAM" id="MobiDB-lite"/>
    </source>
</evidence>
<accession>A0A093V4X6</accession>
<sequence>MRLRQTIRAPSRYEDECELSTGVSPRRLPRRRKAAAAVAEERAIAYVDYNPNQPPAAFPTLDHPLPAGQTYHSPTTTASTSAAAAAAASANRATGDADHEADGHHLDAFDSLYRGIPPAELDNFIASNGPQNPQYKRNMALPAREDDNFDFEISDDDDEQQPPGNDAAGEQWIHREEPIPTNPQWSDISSSLQIEIAENMLETHRLSTIQLLLGLNQCDTDQLTLNLNMKKEDLEYENRILEEMRNKQLQALMCLDNSDLKQHSVPARLVMSRKVWNQCHHMIQKQSKMRYLFCQARDLLLAQKFLSKRGLPMIYAGDWDNQFVATPSISNTAGVPETLQWKSTAESQSNSSAAAGSTELLPGNPLHSATGTQTGVQGASPATVNGLPIVRLASTQLSNPMPRASTQQTSNEQQLVLPNQALVHLKIGPRNAARIHIDQPAMRSRRHMDMLLATPRPQVREPNSDDTIEESPSGSTGLDGMHHQYSMPVRRMFGSWPTGLSQLQPPKPSLPTRPLTGSFNSIIHPEDNHIRLPKLDVEMCLATPKSYRTAVSERQLQSSISAYQQSPMPPSDDAEFEDSGSASASYSSSDATVMEPKKEQRTIQAETDVFSPSKAMKGLNLLPSVSLNPIETAKRQPAEVSSFVAQPETNTNRLPDEALQGTINSFKMLQPSKPTKHTKPLFGFDRFEIHTDNQKATQNANISQQNQPYPSTGQGQISVDTIDTSRDESSVMTDKSAVEVSEPPSTNAETANAPNQRPKTSPVITSRLFPPTLLRMERRRLERRVSRRGSKPRAQSEMPALKLKQRGQSEARILLRLPISLPIRPLLQLQIPLSLVDEDDLASIQSNKRMSMTVRYEQTNVRIPLAFLHINF</sequence>
<comment type="caution">
    <text evidence="2">The sequence shown here is derived from an EMBL/GenBank/DDBJ whole genome shotgun (WGS) entry which is preliminary data.</text>
</comment>
<feature type="region of interest" description="Disordered" evidence="1">
    <location>
        <begin position="65"/>
        <end position="103"/>
    </location>
</feature>
<dbReference type="AlphaFoldDB" id="A0A093V4X6"/>
<feature type="region of interest" description="Disordered" evidence="1">
    <location>
        <begin position="782"/>
        <end position="803"/>
    </location>
</feature>
<reference evidence="2" key="2">
    <citation type="journal article" date="2014" name="PLoS Genet.">
        <title>Signature gene expression reveals novel clues to the molecular mechanisms of dimorphic transition in Penicillium marneffei.</title>
        <authorList>
            <person name="Yang E."/>
            <person name="Wang G."/>
            <person name="Cai J."/>
            <person name="Woo P.C."/>
            <person name="Lau S.K."/>
            <person name="Yuen K.-Y."/>
            <person name="Chow W.-N."/>
            <person name="Lin X."/>
        </authorList>
    </citation>
    <scope>NUCLEOTIDE SEQUENCE</scope>
    <source>
        <strain evidence="2">PM1</strain>
    </source>
</reference>
<feature type="region of interest" description="Disordered" evidence="1">
    <location>
        <begin position="697"/>
        <end position="764"/>
    </location>
</feature>
<name>A0A093V4X6_TALMA</name>
<protein>
    <submittedName>
        <fullName evidence="2">Uncharacterized protein</fullName>
    </submittedName>
</protein>
<feature type="region of interest" description="Disordered" evidence="1">
    <location>
        <begin position="342"/>
        <end position="382"/>
    </location>
</feature>
<dbReference type="eggNOG" id="ENOG502T3HB">
    <property type="taxonomic scope" value="Eukaryota"/>
</dbReference>
<feature type="compositionally biased region" description="Polar residues" evidence="1">
    <location>
        <begin position="743"/>
        <end position="764"/>
    </location>
</feature>
<feature type="compositionally biased region" description="Polar residues" evidence="1">
    <location>
        <begin position="697"/>
        <end position="722"/>
    </location>
</feature>